<organism evidence="10 11">
    <name type="scientific">Collinsella tanakaei YIT 12063</name>
    <dbReference type="NCBI Taxonomy" id="742742"/>
    <lineage>
        <taxon>Bacteria</taxon>
        <taxon>Bacillati</taxon>
        <taxon>Actinomycetota</taxon>
        <taxon>Coriobacteriia</taxon>
        <taxon>Coriobacteriales</taxon>
        <taxon>Coriobacteriaceae</taxon>
        <taxon>Collinsella</taxon>
    </lineage>
</organism>
<evidence type="ECO:0000313" key="11">
    <source>
        <dbReference type="Proteomes" id="UP000004830"/>
    </source>
</evidence>
<keyword evidence="4 8" id="KW-0067">ATP-binding</keyword>
<comment type="similarity">
    <text evidence="1">Belongs to the class-I aminoacyl-tRNA synthetase family. MetG type 1 subfamily.</text>
</comment>
<dbReference type="GO" id="GO:0017101">
    <property type="term" value="C:aminoacyl-tRNA synthetase multienzyme complex"/>
    <property type="evidence" value="ECO:0007669"/>
    <property type="project" value="TreeGrafter"/>
</dbReference>
<keyword evidence="2 8" id="KW-0436">Ligase</keyword>
<accession>G1WJU2</accession>
<dbReference type="EMBL" id="ADLS01000020">
    <property type="protein sequence ID" value="EGX69865.1"/>
    <property type="molecule type" value="Genomic_DNA"/>
</dbReference>
<evidence type="ECO:0000256" key="8">
    <source>
        <dbReference type="RuleBase" id="RU363039"/>
    </source>
</evidence>
<dbReference type="InterPro" id="IPR029038">
    <property type="entry name" value="MetRS_Zn"/>
</dbReference>
<dbReference type="GO" id="GO:0004825">
    <property type="term" value="F:methionine-tRNA ligase activity"/>
    <property type="evidence" value="ECO:0007669"/>
    <property type="project" value="UniProtKB-EC"/>
</dbReference>
<dbReference type="PANTHER" id="PTHR45765">
    <property type="entry name" value="METHIONINE--TRNA LIGASE"/>
    <property type="match status" value="1"/>
</dbReference>
<evidence type="ECO:0000313" key="10">
    <source>
        <dbReference type="EMBL" id="EGX69865.1"/>
    </source>
</evidence>
<keyword evidence="3 8" id="KW-0547">Nucleotide-binding</keyword>
<dbReference type="Gene3D" id="1.10.730.10">
    <property type="entry name" value="Isoleucyl-tRNA Synthetase, Domain 1"/>
    <property type="match status" value="1"/>
</dbReference>
<dbReference type="GO" id="GO:0005829">
    <property type="term" value="C:cytosol"/>
    <property type="evidence" value="ECO:0007669"/>
    <property type="project" value="TreeGrafter"/>
</dbReference>
<evidence type="ECO:0000256" key="7">
    <source>
        <dbReference type="ARBA" id="ARBA00047364"/>
    </source>
</evidence>
<evidence type="ECO:0000256" key="1">
    <source>
        <dbReference type="ARBA" id="ARBA00008258"/>
    </source>
</evidence>
<evidence type="ECO:0000256" key="4">
    <source>
        <dbReference type="ARBA" id="ARBA00022840"/>
    </source>
</evidence>
<comment type="caution">
    <text evidence="10">The sequence shown here is derived from an EMBL/GenBank/DDBJ whole genome shotgun (WGS) entry which is preliminary data.</text>
</comment>
<evidence type="ECO:0000256" key="2">
    <source>
        <dbReference type="ARBA" id="ARBA00022598"/>
    </source>
</evidence>
<sequence>MSVLAKEPFMAHELSRDQRPSWPRRAIVTAGMPYGNKGLHFGHVGGVFVPADFYARFLRDRLGRENVIFVSGTDCYGSPIMEGFRKRREADGYKKHISDYVRENHDSQETDLASFGVSCDLYAGSALEPAVHIHERVTSEIIRRLHEKGALEKRSTKQFYDPKAGQFLNGRQVLGHCPIQGCKSEKAYADECDLGHQFEPEELIAPKSALTGETPELVPVDNLYFDLPAYLDYLKDYTKQIEADPTVRSVVSKTMEEWLNPAQLYIQNKFREAFDAIEGELPAHTVIEPEGNKSSFTVAFPSWRERDEAHEVLNRGGVRFRSGKALVPFRITGNVEWGVPVPNDCGCTDLTCWVWPESLWAPISFSRTVLARDAAKLEAAGVDPATLPASALSDAQLMDEVPPMIMDEPAYTHSTLDWRDWWASEDARVYQFIGQDNIYFYCVAQSGMWKALDWNMQQSCVAANYHILYMGKKASSSSQTPPPLAHEMLEHYTPEQLRSHWLSLGLGEKPVSFSPKAFDTRETGKDKDGNPILARDDKRVIDPALKEGALLTGVFNRLARSCFYGVAQKDGDEAAYRTGCIPAGAPGAEVLAETEQAILAFEQAMYTFEFHHAQLVCDELLRAANKRWSDASKAAKNQGDDDAMAQALIDAFHQLRAVTVLMHGIVPAGCDLICEHFAIDPKVFFSWDNIFMTCDELFALLDEEPGSHRIKELPPRFDFFQKHESQY</sequence>
<proteinExistence type="inferred from homology"/>
<keyword evidence="5 8" id="KW-0648">Protein biosynthesis</keyword>
<dbReference type="GO" id="GO:0005524">
    <property type="term" value="F:ATP binding"/>
    <property type="evidence" value="ECO:0007669"/>
    <property type="project" value="UniProtKB-KW"/>
</dbReference>
<feature type="domain" description="Methionyl/Leucyl tRNA synthetase" evidence="9">
    <location>
        <begin position="325"/>
        <end position="519"/>
    </location>
</feature>
<gene>
    <name evidence="10" type="ORF">HMPREF9452_01605</name>
</gene>
<dbReference type="Gene3D" id="3.40.50.620">
    <property type="entry name" value="HUPs"/>
    <property type="match status" value="2"/>
</dbReference>
<reference evidence="10 11" key="1">
    <citation type="submission" date="2011-06" db="EMBL/GenBank/DDBJ databases">
        <title>The Genome Sequence of Collinsella tanakaei YIT 12063.</title>
        <authorList>
            <consortium name="The Broad Institute Genome Sequencing Platform"/>
            <person name="Earl A."/>
            <person name="Ward D."/>
            <person name="Feldgarden M."/>
            <person name="Gevers D."/>
            <person name="Morotomi M."/>
            <person name="Young S.K."/>
            <person name="Zeng Q."/>
            <person name="Gargeya S."/>
            <person name="Fitzgerald M."/>
            <person name="Haas B."/>
            <person name="Abouelleil A."/>
            <person name="Alvarado L."/>
            <person name="Arachchi H.M."/>
            <person name="Berlin A."/>
            <person name="Brown A."/>
            <person name="Chapman S.B."/>
            <person name="Chen Z."/>
            <person name="Dunbar C."/>
            <person name="Freedman E."/>
            <person name="Gearin G."/>
            <person name="Gellesch M."/>
            <person name="Goldberg J."/>
            <person name="Griggs A."/>
            <person name="Gujja S."/>
            <person name="Heiman D."/>
            <person name="Howarth C."/>
            <person name="Larson L."/>
            <person name="Lui A."/>
            <person name="MacDonald P.J.P."/>
            <person name="Mehta T."/>
            <person name="Montmayeur A."/>
            <person name="Murphy C."/>
            <person name="Neiman D."/>
            <person name="Pearson M."/>
            <person name="Priest M."/>
            <person name="Roberts A."/>
            <person name="Saif S."/>
            <person name="Shea T."/>
            <person name="Shenoy N."/>
            <person name="Sisk P."/>
            <person name="Stolte C."/>
            <person name="Sykes S."/>
            <person name="Wortman J."/>
            <person name="Nusbaum C."/>
            <person name="Birren B."/>
        </authorList>
    </citation>
    <scope>NUCLEOTIDE SEQUENCE [LARGE SCALE GENOMIC DNA]</scope>
    <source>
        <strain evidence="10 11">YIT 12063</strain>
    </source>
</reference>
<name>G1WJU2_9ACTN</name>
<keyword evidence="6 8" id="KW-0030">Aminoacyl-tRNA synthetase</keyword>
<dbReference type="PANTHER" id="PTHR45765:SF1">
    <property type="entry name" value="METHIONINE--TRNA LIGASE, CYTOPLASMIC"/>
    <property type="match status" value="1"/>
</dbReference>
<dbReference type="InterPro" id="IPR009080">
    <property type="entry name" value="tRNAsynth_Ia_anticodon-bd"/>
</dbReference>
<dbReference type="SUPFAM" id="SSF47323">
    <property type="entry name" value="Anticodon-binding domain of a subclass of class I aminoacyl-tRNA synthetases"/>
    <property type="match status" value="1"/>
</dbReference>
<comment type="catalytic activity">
    <reaction evidence="7">
        <text>tRNA(Met) + L-methionine + ATP = L-methionyl-tRNA(Met) + AMP + diphosphate</text>
        <dbReference type="Rhea" id="RHEA:13481"/>
        <dbReference type="Rhea" id="RHEA-COMP:9667"/>
        <dbReference type="Rhea" id="RHEA-COMP:9698"/>
        <dbReference type="ChEBI" id="CHEBI:30616"/>
        <dbReference type="ChEBI" id="CHEBI:33019"/>
        <dbReference type="ChEBI" id="CHEBI:57844"/>
        <dbReference type="ChEBI" id="CHEBI:78442"/>
        <dbReference type="ChEBI" id="CHEBI:78530"/>
        <dbReference type="ChEBI" id="CHEBI:456215"/>
        <dbReference type="EC" id="6.1.1.10"/>
    </reaction>
</comment>
<dbReference type="InterPro" id="IPR014729">
    <property type="entry name" value="Rossmann-like_a/b/a_fold"/>
</dbReference>
<dbReference type="HOGENOM" id="CLU_408071_0_0_11"/>
<dbReference type="InterPro" id="IPR015413">
    <property type="entry name" value="Methionyl/Leucyl_tRNA_Synth"/>
</dbReference>
<dbReference type="eggNOG" id="COG0143">
    <property type="taxonomic scope" value="Bacteria"/>
</dbReference>
<dbReference type="PATRIC" id="fig|742742.3.peg.1586"/>
<dbReference type="STRING" id="742742.HMPREF9452_01605"/>
<evidence type="ECO:0000256" key="3">
    <source>
        <dbReference type="ARBA" id="ARBA00022741"/>
    </source>
</evidence>
<evidence type="ECO:0000256" key="6">
    <source>
        <dbReference type="ARBA" id="ARBA00023146"/>
    </source>
</evidence>
<dbReference type="InterPro" id="IPR023458">
    <property type="entry name" value="Met-tRNA_ligase_1"/>
</dbReference>
<dbReference type="SUPFAM" id="SSF52374">
    <property type="entry name" value="Nucleotidylyl transferase"/>
    <property type="match status" value="1"/>
</dbReference>
<protein>
    <recommendedName>
        <fullName evidence="9">Methionyl/Leucyl tRNA synthetase domain-containing protein</fullName>
    </recommendedName>
</protein>
<evidence type="ECO:0000259" key="9">
    <source>
        <dbReference type="Pfam" id="PF09334"/>
    </source>
</evidence>
<dbReference type="GO" id="GO:0006431">
    <property type="term" value="P:methionyl-tRNA aminoacylation"/>
    <property type="evidence" value="ECO:0007669"/>
    <property type="project" value="TreeGrafter"/>
</dbReference>
<dbReference type="Proteomes" id="UP000004830">
    <property type="component" value="Unassembled WGS sequence"/>
</dbReference>
<keyword evidence="11" id="KW-1185">Reference proteome</keyword>
<dbReference type="Gene3D" id="2.20.28.20">
    <property type="entry name" value="Methionyl-tRNA synthetase, Zn-domain"/>
    <property type="match status" value="1"/>
</dbReference>
<evidence type="ECO:0000256" key="5">
    <source>
        <dbReference type="ARBA" id="ARBA00022917"/>
    </source>
</evidence>
<feature type="domain" description="Methionyl/Leucyl tRNA synthetase" evidence="9">
    <location>
        <begin position="27"/>
        <end position="261"/>
    </location>
</feature>
<dbReference type="AlphaFoldDB" id="G1WJU2"/>
<dbReference type="Pfam" id="PF09334">
    <property type="entry name" value="tRNA-synt_1g"/>
    <property type="match status" value="2"/>
</dbReference>